<dbReference type="PROSITE" id="PS50089">
    <property type="entry name" value="ZF_RING_2"/>
    <property type="match status" value="1"/>
</dbReference>
<dbReference type="EMBL" id="JAIWYP010000001">
    <property type="protein sequence ID" value="KAH3881099.1"/>
    <property type="molecule type" value="Genomic_DNA"/>
</dbReference>
<dbReference type="InterPro" id="IPR027370">
    <property type="entry name" value="Znf-RING_euk"/>
</dbReference>
<feature type="domain" description="RING-type" evidence="6">
    <location>
        <begin position="10"/>
        <end position="57"/>
    </location>
</feature>
<keyword evidence="1" id="KW-0479">Metal-binding</keyword>
<dbReference type="Proteomes" id="UP000828390">
    <property type="component" value="Unassembled WGS sequence"/>
</dbReference>
<accession>A0A9D4RU19</accession>
<evidence type="ECO:0000313" key="8">
    <source>
        <dbReference type="Proteomes" id="UP000828390"/>
    </source>
</evidence>
<evidence type="ECO:0000313" key="7">
    <source>
        <dbReference type="EMBL" id="KAH3881099.1"/>
    </source>
</evidence>
<dbReference type="PROSITE" id="PS00518">
    <property type="entry name" value="ZF_RING_1"/>
    <property type="match status" value="1"/>
</dbReference>
<feature type="region of interest" description="Disordered" evidence="5">
    <location>
        <begin position="180"/>
        <end position="273"/>
    </location>
</feature>
<evidence type="ECO:0000256" key="3">
    <source>
        <dbReference type="ARBA" id="ARBA00022833"/>
    </source>
</evidence>
<evidence type="ECO:0000259" key="6">
    <source>
        <dbReference type="PROSITE" id="PS50089"/>
    </source>
</evidence>
<reference evidence="7" key="2">
    <citation type="submission" date="2020-11" db="EMBL/GenBank/DDBJ databases">
        <authorList>
            <person name="McCartney M.A."/>
            <person name="Auch B."/>
            <person name="Kono T."/>
            <person name="Mallez S."/>
            <person name="Becker A."/>
            <person name="Gohl D.M."/>
            <person name="Silverstein K.A.T."/>
            <person name="Koren S."/>
            <person name="Bechman K.B."/>
            <person name="Herman A."/>
            <person name="Abrahante J.E."/>
            <person name="Garbe J."/>
        </authorList>
    </citation>
    <scope>NUCLEOTIDE SEQUENCE</scope>
    <source>
        <strain evidence="7">Duluth1</strain>
        <tissue evidence="7">Whole animal</tissue>
    </source>
</reference>
<comment type="caution">
    <text evidence="7">The sequence shown here is derived from an EMBL/GenBank/DDBJ whole genome shotgun (WGS) entry which is preliminary data.</text>
</comment>
<dbReference type="SUPFAM" id="SSF57850">
    <property type="entry name" value="RING/U-box"/>
    <property type="match status" value="1"/>
</dbReference>
<feature type="compositionally biased region" description="Basic residues" evidence="5">
    <location>
        <begin position="237"/>
        <end position="260"/>
    </location>
</feature>
<dbReference type="InterPro" id="IPR047153">
    <property type="entry name" value="TRIM45/56/19-like"/>
</dbReference>
<dbReference type="PANTHER" id="PTHR25462:SF296">
    <property type="entry name" value="MEIOTIC P26, ISOFORM F"/>
    <property type="match status" value="1"/>
</dbReference>
<feature type="compositionally biased region" description="Gly residues" evidence="5">
    <location>
        <begin position="261"/>
        <end position="273"/>
    </location>
</feature>
<sequence length="273" mass="30349">MAYTAELTQCHICLEQFQKPRALPCVHTFCHLCLQEYINACHSRAGLMSGFKCPVCRKETRPTGNDVPTDPANWASLFPINHLIVSLMDGLPGASDSKKESSTSAPCREAIGTTGVEVPAFVHDVDPHKGREQELSYGKQIPPSTSVDPYPIADHYPSAFEYHPHPNPFEHNSWRLLDHHPPPPFGHHPPPPFGHHPPPPFGHHPTPPFGHQPPPPFGHHPTPPHDHHRPPPSLEHHHPRFGRPHSPPHHGHHHGHRHGHPGPGWGGCRGGRF</sequence>
<evidence type="ECO:0000256" key="4">
    <source>
        <dbReference type="PROSITE-ProRule" id="PRU00175"/>
    </source>
</evidence>
<evidence type="ECO:0000256" key="1">
    <source>
        <dbReference type="ARBA" id="ARBA00022723"/>
    </source>
</evidence>
<gene>
    <name evidence="7" type="ORF">DPMN_005022</name>
</gene>
<dbReference type="OrthoDB" id="9992988at2759"/>
<dbReference type="InterPro" id="IPR001841">
    <property type="entry name" value="Znf_RING"/>
</dbReference>
<keyword evidence="8" id="KW-1185">Reference proteome</keyword>
<dbReference type="Gene3D" id="3.30.40.10">
    <property type="entry name" value="Zinc/RING finger domain, C3HC4 (zinc finger)"/>
    <property type="match status" value="1"/>
</dbReference>
<dbReference type="InterPro" id="IPR017907">
    <property type="entry name" value="Znf_RING_CS"/>
</dbReference>
<protein>
    <recommendedName>
        <fullName evidence="6">RING-type domain-containing protein</fullName>
    </recommendedName>
</protein>
<feature type="compositionally biased region" description="Pro residues" evidence="5">
    <location>
        <begin position="182"/>
        <end position="218"/>
    </location>
</feature>
<dbReference type="SMART" id="SM00184">
    <property type="entry name" value="RING"/>
    <property type="match status" value="1"/>
</dbReference>
<dbReference type="InterPro" id="IPR013083">
    <property type="entry name" value="Znf_RING/FYVE/PHD"/>
</dbReference>
<dbReference type="AlphaFoldDB" id="A0A9D4RU19"/>
<reference evidence="7" key="1">
    <citation type="journal article" date="2019" name="bioRxiv">
        <title>The Genome of the Zebra Mussel, Dreissena polymorpha: A Resource for Invasive Species Research.</title>
        <authorList>
            <person name="McCartney M.A."/>
            <person name="Auch B."/>
            <person name="Kono T."/>
            <person name="Mallez S."/>
            <person name="Zhang Y."/>
            <person name="Obille A."/>
            <person name="Becker A."/>
            <person name="Abrahante J.E."/>
            <person name="Garbe J."/>
            <person name="Badalamenti J.P."/>
            <person name="Herman A."/>
            <person name="Mangelson H."/>
            <person name="Liachko I."/>
            <person name="Sullivan S."/>
            <person name="Sone E.D."/>
            <person name="Koren S."/>
            <person name="Silverstein K.A.T."/>
            <person name="Beckman K.B."/>
            <person name="Gohl D.M."/>
        </authorList>
    </citation>
    <scope>NUCLEOTIDE SEQUENCE</scope>
    <source>
        <strain evidence="7">Duluth1</strain>
        <tissue evidence="7">Whole animal</tissue>
    </source>
</reference>
<keyword evidence="3" id="KW-0862">Zinc</keyword>
<keyword evidence="2 4" id="KW-0863">Zinc-finger</keyword>
<dbReference type="PANTHER" id="PTHR25462">
    <property type="entry name" value="BONUS, ISOFORM C-RELATED"/>
    <property type="match status" value="1"/>
</dbReference>
<dbReference type="GO" id="GO:0008270">
    <property type="term" value="F:zinc ion binding"/>
    <property type="evidence" value="ECO:0007669"/>
    <property type="project" value="UniProtKB-KW"/>
</dbReference>
<organism evidence="7 8">
    <name type="scientific">Dreissena polymorpha</name>
    <name type="common">Zebra mussel</name>
    <name type="synonym">Mytilus polymorpha</name>
    <dbReference type="NCBI Taxonomy" id="45954"/>
    <lineage>
        <taxon>Eukaryota</taxon>
        <taxon>Metazoa</taxon>
        <taxon>Spiralia</taxon>
        <taxon>Lophotrochozoa</taxon>
        <taxon>Mollusca</taxon>
        <taxon>Bivalvia</taxon>
        <taxon>Autobranchia</taxon>
        <taxon>Heteroconchia</taxon>
        <taxon>Euheterodonta</taxon>
        <taxon>Imparidentia</taxon>
        <taxon>Neoheterodontei</taxon>
        <taxon>Myida</taxon>
        <taxon>Dreissenoidea</taxon>
        <taxon>Dreissenidae</taxon>
        <taxon>Dreissena</taxon>
    </lineage>
</organism>
<name>A0A9D4RU19_DREPO</name>
<proteinExistence type="predicted"/>
<feature type="region of interest" description="Disordered" evidence="5">
    <location>
        <begin position="129"/>
        <end position="152"/>
    </location>
</feature>
<dbReference type="Pfam" id="PF13445">
    <property type="entry name" value="zf-RING_UBOX"/>
    <property type="match status" value="1"/>
</dbReference>
<evidence type="ECO:0000256" key="2">
    <source>
        <dbReference type="ARBA" id="ARBA00022771"/>
    </source>
</evidence>
<evidence type="ECO:0000256" key="5">
    <source>
        <dbReference type="SAM" id="MobiDB-lite"/>
    </source>
</evidence>